<keyword evidence="2" id="KW-1185">Reference proteome</keyword>
<evidence type="ECO:0000313" key="3">
    <source>
        <dbReference type="RefSeq" id="XP_006811848.1"/>
    </source>
</evidence>
<dbReference type="InterPro" id="IPR001128">
    <property type="entry name" value="Cyt_P450"/>
</dbReference>
<dbReference type="PRINTS" id="PR00463">
    <property type="entry name" value="EP450I"/>
</dbReference>
<dbReference type="CDD" id="cd00302">
    <property type="entry name" value="cytochrome_P450"/>
    <property type="match status" value="1"/>
</dbReference>
<dbReference type="RefSeq" id="XP_006811848.1">
    <property type="nucleotide sequence ID" value="XM_006811785.1"/>
</dbReference>
<dbReference type="PANTHER" id="PTHR24280:SF4">
    <property type="entry name" value="CYTOCHROME P450 20A1"/>
    <property type="match status" value="1"/>
</dbReference>
<dbReference type="PANTHER" id="PTHR24280">
    <property type="entry name" value="CYTOCHROME P450 20A1"/>
    <property type="match status" value="1"/>
</dbReference>
<evidence type="ECO:0000256" key="1">
    <source>
        <dbReference type="ARBA" id="ARBA00010617"/>
    </source>
</evidence>
<sequence>MRFVFDESIRCSVLASYTARVNMHADMVVQGYTIPKGTPMVLALGVVQTDDKIWSEPERFIPERFLPENASTRHPFSFQPFGFAGKRKCPGYRTVYSEGAVFLATLCRKFKFRMVEGQTIDRKYGFVTIPSNDIWVTVTKRD</sequence>
<protein>
    <submittedName>
        <fullName evidence="3">Cytochrome P450 20A1-like</fullName>
    </submittedName>
</protein>
<comment type="similarity">
    <text evidence="1">Belongs to the cytochrome P450 family.</text>
</comment>
<gene>
    <name evidence="3" type="primary">LOC102809891</name>
</gene>
<dbReference type="GeneID" id="102809891"/>
<proteinExistence type="inferred from homology"/>
<organism evidence="2 3">
    <name type="scientific">Saccoglossus kowalevskii</name>
    <name type="common">Acorn worm</name>
    <dbReference type="NCBI Taxonomy" id="10224"/>
    <lineage>
        <taxon>Eukaryota</taxon>
        <taxon>Metazoa</taxon>
        <taxon>Hemichordata</taxon>
        <taxon>Enteropneusta</taxon>
        <taxon>Harrimaniidae</taxon>
        <taxon>Saccoglossus</taxon>
    </lineage>
</organism>
<reference evidence="3" key="1">
    <citation type="submission" date="2025-08" db="UniProtKB">
        <authorList>
            <consortium name="RefSeq"/>
        </authorList>
    </citation>
    <scope>IDENTIFICATION</scope>
    <source>
        <tissue evidence="3">Testes</tissue>
    </source>
</reference>
<dbReference type="InterPro" id="IPR036396">
    <property type="entry name" value="Cyt_P450_sf"/>
</dbReference>
<name>A0ABM0LVQ7_SACKO</name>
<dbReference type="InterPro" id="IPR052666">
    <property type="entry name" value="CYP450_20A1-like"/>
</dbReference>
<accession>A0ABM0LVQ7</accession>
<dbReference type="SUPFAM" id="SSF48264">
    <property type="entry name" value="Cytochrome P450"/>
    <property type="match status" value="1"/>
</dbReference>
<dbReference type="InterPro" id="IPR002401">
    <property type="entry name" value="Cyt_P450_E_grp-I"/>
</dbReference>
<evidence type="ECO:0000313" key="2">
    <source>
        <dbReference type="Proteomes" id="UP000694865"/>
    </source>
</evidence>
<dbReference type="Proteomes" id="UP000694865">
    <property type="component" value="Unplaced"/>
</dbReference>
<dbReference type="Pfam" id="PF00067">
    <property type="entry name" value="p450"/>
    <property type="match status" value="1"/>
</dbReference>
<dbReference type="Gene3D" id="1.10.630.10">
    <property type="entry name" value="Cytochrome P450"/>
    <property type="match status" value="1"/>
</dbReference>